<gene>
    <name evidence="13" type="ORF">RFI_19394</name>
</gene>
<dbReference type="OrthoDB" id="1907495at2759"/>
<comment type="catalytic activity">
    <reaction evidence="1">
        <text>a 4-O-methyl-thymidine in DNA + L-cysteinyl-[protein] = a thymidine in DNA + S-methyl-L-cysteinyl-[protein]</text>
        <dbReference type="Rhea" id="RHEA:53428"/>
        <dbReference type="Rhea" id="RHEA-COMP:10131"/>
        <dbReference type="Rhea" id="RHEA-COMP:10132"/>
        <dbReference type="Rhea" id="RHEA-COMP:13555"/>
        <dbReference type="Rhea" id="RHEA-COMP:13556"/>
        <dbReference type="ChEBI" id="CHEBI:29950"/>
        <dbReference type="ChEBI" id="CHEBI:82612"/>
        <dbReference type="ChEBI" id="CHEBI:137386"/>
        <dbReference type="ChEBI" id="CHEBI:137387"/>
        <dbReference type="EC" id="2.1.1.63"/>
    </reaction>
</comment>
<evidence type="ECO:0000256" key="11">
    <source>
        <dbReference type="ARBA" id="ARBA00049348"/>
    </source>
</evidence>
<keyword evidence="7" id="KW-0227">DNA damage</keyword>
<evidence type="ECO:0000256" key="6">
    <source>
        <dbReference type="ARBA" id="ARBA00022679"/>
    </source>
</evidence>
<reference evidence="13 14" key="1">
    <citation type="journal article" date="2013" name="Curr. Biol.">
        <title>The Genome of the Foraminiferan Reticulomyxa filosa.</title>
        <authorList>
            <person name="Glockner G."/>
            <person name="Hulsmann N."/>
            <person name="Schleicher M."/>
            <person name="Noegel A.A."/>
            <person name="Eichinger L."/>
            <person name="Gallinger C."/>
            <person name="Pawlowski J."/>
            <person name="Sierra R."/>
            <person name="Euteneuer U."/>
            <person name="Pillet L."/>
            <person name="Moustafa A."/>
            <person name="Platzer M."/>
            <person name="Groth M."/>
            <person name="Szafranski K."/>
            <person name="Schliwa M."/>
        </authorList>
    </citation>
    <scope>NUCLEOTIDE SEQUENCE [LARGE SCALE GENOMIC DNA]</scope>
</reference>
<dbReference type="Pfam" id="PF01035">
    <property type="entry name" value="DNA_binding_1"/>
    <property type="match status" value="1"/>
</dbReference>
<dbReference type="Proteomes" id="UP000023152">
    <property type="component" value="Unassembled WGS sequence"/>
</dbReference>
<evidence type="ECO:0000259" key="12">
    <source>
        <dbReference type="Pfam" id="PF01035"/>
    </source>
</evidence>
<keyword evidence="6" id="KW-0808">Transferase</keyword>
<dbReference type="CDD" id="cd06445">
    <property type="entry name" value="ATase"/>
    <property type="match status" value="1"/>
</dbReference>
<dbReference type="EC" id="2.1.1.63" evidence="3"/>
<dbReference type="InterPro" id="IPR014048">
    <property type="entry name" value="MethylDNA_cys_MeTrfase_DNA-bd"/>
</dbReference>
<evidence type="ECO:0000256" key="8">
    <source>
        <dbReference type="ARBA" id="ARBA00023204"/>
    </source>
</evidence>
<evidence type="ECO:0000313" key="13">
    <source>
        <dbReference type="EMBL" id="ETO17912.1"/>
    </source>
</evidence>
<dbReference type="Gene3D" id="1.10.10.10">
    <property type="entry name" value="Winged helix-like DNA-binding domain superfamily/Winged helix DNA-binding domain"/>
    <property type="match status" value="1"/>
</dbReference>
<evidence type="ECO:0000256" key="9">
    <source>
        <dbReference type="ARBA" id="ARBA00030795"/>
    </source>
</evidence>
<dbReference type="AlphaFoldDB" id="X6MWS6"/>
<comment type="similarity">
    <text evidence="2">Belongs to the MGMT family.</text>
</comment>
<dbReference type="PANTHER" id="PTHR10815">
    <property type="entry name" value="METHYLATED-DNA--PROTEIN-CYSTEINE METHYLTRANSFERASE"/>
    <property type="match status" value="1"/>
</dbReference>
<comment type="catalytic activity">
    <reaction evidence="11">
        <text>a 6-O-methyl-2'-deoxyguanosine in DNA + L-cysteinyl-[protein] = S-methyl-L-cysteinyl-[protein] + a 2'-deoxyguanosine in DNA</text>
        <dbReference type="Rhea" id="RHEA:24000"/>
        <dbReference type="Rhea" id="RHEA-COMP:10131"/>
        <dbReference type="Rhea" id="RHEA-COMP:10132"/>
        <dbReference type="Rhea" id="RHEA-COMP:11367"/>
        <dbReference type="Rhea" id="RHEA-COMP:11368"/>
        <dbReference type="ChEBI" id="CHEBI:29950"/>
        <dbReference type="ChEBI" id="CHEBI:82612"/>
        <dbReference type="ChEBI" id="CHEBI:85445"/>
        <dbReference type="ChEBI" id="CHEBI:85448"/>
        <dbReference type="EC" id="2.1.1.63"/>
    </reaction>
</comment>
<dbReference type="PANTHER" id="PTHR10815:SF13">
    <property type="entry name" value="METHYLATED-DNA--PROTEIN-CYSTEINE METHYLTRANSFERASE"/>
    <property type="match status" value="1"/>
</dbReference>
<dbReference type="EMBL" id="ASPP01015779">
    <property type="protein sequence ID" value="ETO17912.1"/>
    <property type="molecule type" value="Genomic_DNA"/>
</dbReference>
<keyword evidence="5" id="KW-0489">Methyltransferase</keyword>
<dbReference type="PROSITE" id="PS00374">
    <property type="entry name" value="MGMT"/>
    <property type="match status" value="1"/>
</dbReference>
<sequence length="184" mass="20623">MVATIVLCTRSHNSKEDAPKKHTYAYKQRKVYGITRLIPKGHVTTYKAIGDAIGCQCSQAIGQALKKNPWPLSIYAEGENCVEMAENMVPCHRVISSDLTIGGFSGRTAGPKIEEKVSLLKAEGIKFQNAAATTFETKMRSKQKKHKQNKKILEKYINHSWSLDKAQDSYPVVITKFQRVVLKI</sequence>
<evidence type="ECO:0000256" key="1">
    <source>
        <dbReference type="ARBA" id="ARBA00001286"/>
    </source>
</evidence>
<dbReference type="GO" id="GO:0006281">
    <property type="term" value="P:DNA repair"/>
    <property type="evidence" value="ECO:0007669"/>
    <property type="project" value="UniProtKB-KW"/>
</dbReference>
<evidence type="ECO:0000256" key="5">
    <source>
        <dbReference type="ARBA" id="ARBA00022603"/>
    </source>
</evidence>
<comment type="caution">
    <text evidence="13">The sequence shown here is derived from an EMBL/GenBank/DDBJ whole genome shotgun (WGS) entry which is preliminary data.</text>
</comment>
<evidence type="ECO:0000313" key="14">
    <source>
        <dbReference type="Proteomes" id="UP000023152"/>
    </source>
</evidence>
<name>X6MWS6_RETFI</name>
<protein>
    <recommendedName>
        <fullName evidence="4">Methylated-DNA--protein-cysteine methyltransferase</fullName>
        <ecNumber evidence="3">2.1.1.63</ecNumber>
    </recommendedName>
    <alternativeName>
        <fullName evidence="9">6-O-methylguanine-DNA methyltransferase</fullName>
    </alternativeName>
    <alternativeName>
        <fullName evidence="10">O-6-methylguanine-DNA-alkyltransferase</fullName>
    </alternativeName>
</protein>
<keyword evidence="8" id="KW-0234">DNA repair</keyword>
<dbReference type="InterPro" id="IPR001497">
    <property type="entry name" value="MethylDNA_cys_MeTrfase_AS"/>
</dbReference>
<dbReference type="InterPro" id="IPR036217">
    <property type="entry name" value="MethylDNA_cys_MeTrfase_DNAb"/>
</dbReference>
<evidence type="ECO:0000256" key="7">
    <source>
        <dbReference type="ARBA" id="ARBA00022763"/>
    </source>
</evidence>
<evidence type="ECO:0000256" key="3">
    <source>
        <dbReference type="ARBA" id="ARBA00011918"/>
    </source>
</evidence>
<dbReference type="SUPFAM" id="SSF46767">
    <property type="entry name" value="Methylated DNA-protein cysteine methyltransferase, C-terminal domain"/>
    <property type="match status" value="1"/>
</dbReference>
<dbReference type="GO" id="GO:0032259">
    <property type="term" value="P:methylation"/>
    <property type="evidence" value="ECO:0007669"/>
    <property type="project" value="UniProtKB-KW"/>
</dbReference>
<dbReference type="GO" id="GO:0003908">
    <property type="term" value="F:methylated-DNA-[protein]-cysteine S-methyltransferase activity"/>
    <property type="evidence" value="ECO:0007669"/>
    <property type="project" value="UniProtKB-EC"/>
</dbReference>
<evidence type="ECO:0000256" key="10">
    <source>
        <dbReference type="ARBA" id="ARBA00031621"/>
    </source>
</evidence>
<organism evidence="13 14">
    <name type="scientific">Reticulomyxa filosa</name>
    <dbReference type="NCBI Taxonomy" id="46433"/>
    <lineage>
        <taxon>Eukaryota</taxon>
        <taxon>Sar</taxon>
        <taxon>Rhizaria</taxon>
        <taxon>Retaria</taxon>
        <taxon>Foraminifera</taxon>
        <taxon>Monothalamids</taxon>
        <taxon>Reticulomyxidae</taxon>
        <taxon>Reticulomyxa</taxon>
    </lineage>
</organism>
<dbReference type="OMA" id="HANADNR"/>
<dbReference type="InterPro" id="IPR036388">
    <property type="entry name" value="WH-like_DNA-bd_sf"/>
</dbReference>
<evidence type="ECO:0000256" key="4">
    <source>
        <dbReference type="ARBA" id="ARBA00015377"/>
    </source>
</evidence>
<feature type="domain" description="Methylated-DNA-[protein]-cysteine S-methyltransferase DNA binding" evidence="12">
    <location>
        <begin position="28"/>
        <end position="125"/>
    </location>
</feature>
<accession>X6MWS6</accession>
<keyword evidence="14" id="KW-1185">Reference proteome</keyword>
<proteinExistence type="inferred from homology"/>
<evidence type="ECO:0000256" key="2">
    <source>
        <dbReference type="ARBA" id="ARBA00008711"/>
    </source>
</evidence>